<feature type="transmembrane region" description="Helical" evidence="6">
    <location>
        <begin position="240"/>
        <end position="259"/>
    </location>
</feature>
<feature type="transmembrane region" description="Helical" evidence="6">
    <location>
        <begin position="327"/>
        <end position="348"/>
    </location>
</feature>
<dbReference type="KEGG" id="nnv:QNH39_13365"/>
<dbReference type="EMBL" id="CP126114">
    <property type="protein sequence ID" value="WHY88757.1"/>
    <property type="molecule type" value="Genomic_DNA"/>
</dbReference>
<dbReference type="GO" id="GO:0005886">
    <property type="term" value="C:plasma membrane"/>
    <property type="evidence" value="ECO:0007669"/>
    <property type="project" value="TreeGrafter"/>
</dbReference>
<dbReference type="GO" id="GO:0015648">
    <property type="term" value="F:lipid-linked peptidoglycan transporter activity"/>
    <property type="evidence" value="ECO:0007669"/>
    <property type="project" value="TreeGrafter"/>
</dbReference>
<keyword evidence="4 6" id="KW-1133">Transmembrane helix</keyword>
<name>A0AA95MSR9_9BACI</name>
<dbReference type="AlphaFoldDB" id="A0AA95MSR9"/>
<dbReference type="GO" id="GO:0032153">
    <property type="term" value="C:cell division site"/>
    <property type="evidence" value="ECO:0007669"/>
    <property type="project" value="TreeGrafter"/>
</dbReference>
<dbReference type="Pfam" id="PF01098">
    <property type="entry name" value="FTSW_RODA_SPOVE"/>
    <property type="match status" value="1"/>
</dbReference>
<evidence type="ECO:0000313" key="7">
    <source>
        <dbReference type="EMBL" id="WHY88757.1"/>
    </source>
</evidence>
<proteinExistence type="predicted"/>
<feature type="transmembrane region" description="Helical" evidence="6">
    <location>
        <begin position="360"/>
        <end position="387"/>
    </location>
</feature>
<feature type="transmembrane region" description="Helical" evidence="6">
    <location>
        <begin position="108"/>
        <end position="127"/>
    </location>
</feature>
<evidence type="ECO:0000256" key="5">
    <source>
        <dbReference type="ARBA" id="ARBA00023136"/>
    </source>
</evidence>
<keyword evidence="8" id="KW-1185">Reference proteome</keyword>
<dbReference type="PANTHER" id="PTHR30474:SF1">
    <property type="entry name" value="PEPTIDOGLYCAN GLYCOSYLTRANSFERASE MRDB"/>
    <property type="match status" value="1"/>
</dbReference>
<evidence type="ECO:0000313" key="8">
    <source>
        <dbReference type="Proteomes" id="UP001178288"/>
    </source>
</evidence>
<feature type="transmembrane region" description="Helical" evidence="6">
    <location>
        <begin position="393"/>
        <end position="415"/>
    </location>
</feature>
<dbReference type="NCBIfam" id="NF038403">
    <property type="entry name" value="perm_prefix_1"/>
    <property type="match status" value="1"/>
</dbReference>
<feature type="transmembrane region" description="Helical" evidence="6">
    <location>
        <begin position="134"/>
        <end position="158"/>
    </location>
</feature>
<dbReference type="PANTHER" id="PTHR30474">
    <property type="entry name" value="CELL CYCLE PROTEIN"/>
    <property type="match status" value="1"/>
</dbReference>
<keyword evidence="5 6" id="KW-0472">Membrane</keyword>
<evidence type="ECO:0000256" key="2">
    <source>
        <dbReference type="ARBA" id="ARBA00022692"/>
    </source>
</evidence>
<dbReference type="GO" id="GO:0051301">
    <property type="term" value="P:cell division"/>
    <property type="evidence" value="ECO:0007669"/>
    <property type="project" value="InterPro"/>
</dbReference>
<evidence type="ECO:0000256" key="1">
    <source>
        <dbReference type="ARBA" id="ARBA00004141"/>
    </source>
</evidence>
<protein>
    <submittedName>
        <fullName evidence="7">FtsW/RodA/SpoVE family cell cycle protein</fullName>
    </submittedName>
</protein>
<dbReference type="Proteomes" id="UP001178288">
    <property type="component" value="Chromosome"/>
</dbReference>
<organism evidence="7 8">
    <name type="scientific">Neobacillus novalis</name>
    <dbReference type="NCBI Taxonomy" id="220687"/>
    <lineage>
        <taxon>Bacteria</taxon>
        <taxon>Bacillati</taxon>
        <taxon>Bacillota</taxon>
        <taxon>Bacilli</taxon>
        <taxon>Bacillales</taxon>
        <taxon>Bacillaceae</taxon>
        <taxon>Neobacillus</taxon>
    </lineage>
</organism>
<sequence>MMKQEFLASVMTHVRSNDAKKIVTKELEQHIKANIDHYLKEGYSPEEAEQKAVEQMGSPLAIGTKFNKIYKPKLDWTLVLLFLTVLGLGTLPLLVLKNSDLPLNWLSKAFGISLGILIVGGLLFLNYKNWERKGWIFFTIGTIILLIAASRMNLYWLIKTNNGRPYFSIGPFSTDTSIVLPFYLIAWASFFKNPKMKTWLLAILFVISLTLLFNTLNFASCCVYFTMVMFMYWFSGRKQIVITTLLAATSAVLAAVVLWNQMIPFRKTRIHAFLDPYKFPSSEGYIAIQAEKILKEVTWGFQSIPKNGLFIPESHTDFVYLTLTYSLGWGFSLFLLTMLSVIIVKMALMAVKINDEFGKLLIIGGLTIYSVQVLYNIGMIFGLLPIIGMSLPFISYGTVPILINSLVIGIALSIYRRKNLIIN</sequence>
<evidence type="ECO:0000256" key="6">
    <source>
        <dbReference type="SAM" id="Phobius"/>
    </source>
</evidence>
<keyword evidence="3" id="KW-0133">Cell shape</keyword>
<feature type="transmembrane region" description="Helical" evidence="6">
    <location>
        <begin position="76"/>
        <end position="96"/>
    </location>
</feature>
<feature type="transmembrane region" description="Helical" evidence="6">
    <location>
        <begin position="199"/>
        <end position="228"/>
    </location>
</feature>
<comment type="subcellular location">
    <subcellularLocation>
        <location evidence="1">Membrane</location>
        <topology evidence="1">Multi-pass membrane protein</topology>
    </subcellularLocation>
</comment>
<dbReference type="RefSeq" id="WP_066087146.1">
    <property type="nucleotide sequence ID" value="NZ_CP126114.1"/>
</dbReference>
<evidence type="ECO:0000256" key="4">
    <source>
        <dbReference type="ARBA" id="ARBA00022989"/>
    </source>
</evidence>
<evidence type="ECO:0000256" key="3">
    <source>
        <dbReference type="ARBA" id="ARBA00022960"/>
    </source>
</evidence>
<dbReference type="InterPro" id="IPR047928">
    <property type="entry name" value="Perm_prefix_1"/>
</dbReference>
<gene>
    <name evidence="7" type="ORF">QNH39_13365</name>
</gene>
<accession>A0AA95MSR9</accession>
<keyword evidence="2 6" id="KW-0812">Transmembrane</keyword>
<dbReference type="InterPro" id="IPR001182">
    <property type="entry name" value="FtsW/RodA"/>
</dbReference>
<reference evidence="7" key="1">
    <citation type="submission" date="2023-05" db="EMBL/GenBank/DDBJ databases">
        <title>Comparative genomics of Bacillaceae isolates and their secondary metabolite potential.</title>
        <authorList>
            <person name="Song L."/>
            <person name="Nielsen L.J."/>
            <person name="Mohite O."/>
            <person name="Xu X."/>
            <person name="Weber T."/>
            <person name="Kovacs A.T."/>
        </authorList>
    </citation>
    <scope>NUCLEOTIDE SEQUENCE</scope>
    <source>
        <strain evidence="7">XLM17</strain>
    </source>
</reference>
<dbReference type="GO" id="GO:0008360">
    <property type="term" value="P:regulation of cell shape"/>
    <property type="evidence" value="ECO:0007669"/>
    <property type="project" value="UniProtKB-KW"/>
</dbReference>